<dbReference type="InterPro" id="IPR000387">
    <property type="entry name" value="Tyr_Pase_dom"/>
</dbReference>
<dbReference type="EC" id="3.1.3.48" evidence="2"/>
<dbReference type="Gene3D" id="3.90.190.10">
    <property type="entry name" value="Protein tyrosine phosphatase superfamily"/>
    <property type="match status" value="1"/>
</dbReference>
<evidence type="ECO:0000256" key="1">
    <source>
        <dbReference type="ARBA" id="ARBA00007315"/>
    </source>
</evidence>
<proteinExistence type="inferred from homology"/>
<evidence type="ECO:0000256" key="4">
    <source>
        <dbReference type="ARBA" id="ARBA00022912"/>
    </source>
</evidence>
<evidence type="ECO:0000256" key="5">
    <source>
        <dbReference type="SAM" id="MobiDB-lite"/>
    </source>
</evidence>
<dbReference type="PANTHER" id="PTHR23339">
    <property type="entry name" value="TYROSINE SPECIFIC PROTEIN PHOSPHATASE AND DUAL SPECIFICITY PROTEIN PHOSPHATASE"/>
    <property type="match status" value="1"/>
</dbReference>
<evidence type="ECO:0000256" key="3">
    <source>
        <dbReference type="ARBA" id="ARBA00022801"/>
    </source>
</evidence>
<evidence type="ECO:0000259" key="6">
    <source>
        <dbReference type="PROSITE" id="PS50054"/>
    </source>
</evidence>
<sequence>MFVRSFVRSFSSPLSLHPGPPFYGVLDVRADEDGKPTYTPEDSHYVPVFKKLGVTLLVRLNEKQHDGDMFTRDGIKHVDLYFDGPCPSREFIQKFLGIVENEPGAVAVHCKAGLGMTGTLIGAFAMKHFQFPAAYCIGWNRICRPGSVVGPQQHFMFEIQDELFQSGASESRPPLPNAEHSKEQPTGHDDSERRRTKNFQSERGEQT</sequence>
<feature type="compositionally biased region" description="Basic and acidic residues" evidence="5">
    <location>
        <begin position="179"/>
        <end position="193"/>
    </location>
</feature>
<dbReference type="SUPFAM" id="SSF52799">
    <property type="entry name" value="(Phosphotyrosine protein) phosphatases II"/>
    <property type="match status" value="1"/>
</dbReference>
<name>A0A0G4F0M4_9ALVE</name>
<evidence type="ECO:0000259" key="7">
    <source>
        <dbReference type="PROSITE" id="PS50056"/>
    </source>
</evidence>
<protein>
    <recommendedName>
        <fullName evidence="2">protein-tyrosine-phosphatase</fullName>
        <ecNumber evidence="2">3.1.3.48</ecNumber>
    </recommendedName>
</protein>
<dbReference type="Pfam" id="PF22785">
    <property type="entry name" value="Tc-R-P"/>
    <property type="match status" value="1"/>
</dbReference>
<evidence type="ECO:0000256" key="2">
    <source>
        <dbReference type="ARBA" id="ARBA00013064"/>
    </source>
</evidence>
<dbReference type="FunFam" id="3.90.190.10:FF:000006">
    <property type="entry name" value="Dual specificity protein phosphatase CDC14B"/>
    <property type="match status" value="1"/>
</dbReference>
<dbReference type="AlphaFoldDB" id="A0A0G4F0M4"/>
<dbReference type="InterPro" id="IPR050561">
    <property type="entry name" value="PTP"/>
</dbReference>
<gene>
    <name evidence="8" type="ORF">Cvel_14599</name>
</gene>
<keyword evidence="3" id="KW-0378">Hydrolase</keyword>
<feature type="region of interest" description="Disordered" evidence="5">
    <location>
        <begin position="166"/>
        <end position="207"/>
    </location>
</feature>
<evidence type="ECO:0000313" key="8">
    <source>
        <dbReference type="EMBL" id="CEM05396.1"/>
    </source>
</evidence>
<reference evidence="8" key="1">
    <citation type="submission" date="2014-11" db="EMBL/GenBank/DDBJ databases">
        <authorList>
            <person name="Otto D Thomas"/>
            <person name="Naeem Raeece"/>
        </authorList>
    </citation>
    <scope>NUCLEOTIDE SEQUENCE</scope>
</reference>
<accession>A0A0G4F0M4</accession>
<keyword evidence="4" id="KW-0904">Protein phosphatase</keyword>
<dbReference type="PROSITE" id="PS50056">
    <property type="entry name" value="TYR_PHOSPHATASE_2"/>
    <property type="match status" value="1"/>
</dbReference>
<dbReference type="GO" id="GO:0004725">
    <property type="term" value="F:protein tyrosine phosphatase activity"/>
    <property type="evidence" value="ECO:0007669"/>
    <property type="project" value="UniProtKB-EC"/>
</dbReference>
<dbReference type="EMBL" id="CDMZ01000049">
    <property type="protein sequence ID" value="CEM05396.1"/>
    <property type="molecule type" value="Genomic_DNA"/>
</dbReference>
<feature type="domain" description="Tyrosine specific protein phosphatases" evidence="7">
    <location>
        <begin position="93"/>
        <end position="155"/>
    </location>
</feature>
<comment type="similarity">
    <text evidence="1">Belongs to the protein-tyrosine phosphatase family. Non-receptor class CDC14 subfamily.</text>
</comment>
<dbReference type="InterPro" id="IPR029021">
    <property type="entry name" value="Prot-tyrosine_phosphatase-like"/>
</dbReference>
<feature type="domain" description="Tyrosine-protein phosphatase" evidence="6">
    <location>
        <begin position="24"/>
        <end position="168"/>
    </location>
</feature>
<dbReference type="PhylomeDB" id="A0A0G4F0M4"/>
<dbReference type="VEuPathDB" id="CryptoDB:Cvel_14599"/>
<organism evidence="8">
    <name type="scientific">Chromera velia CCMP2878</name>
    <dbReference type="NCBI Taxonomy" id="1169474"/>
    <lineage>
        <taxon>Eukaryota</taxon>
        <taxon>Sar</taxon>
        <taxon>Alveolata</taxon>
        <taxon>Colpodellida</taxon>
        <taxon>Chromeraceae</taxon>
        <taxon>Chromera</taxon>
    </lineage>
</organism>
<dbReference type="InterPro" id="IPR020422">
    <property type="entry name" value="TYR_PHOSPHATASE_DUAL_dom"/>
</dbReference>
<dbReference type="PROSITE" id="PS50054">
    <property type="entry name" value="TYR_PHOSPHATASE_DUAL"/>
    <property type="match status" value="1"/>
</dbReference>